<dbReference type="SUPFAM" id="SSF54695">
    <property type="entry name" value="POZ domain"/>
    <property type="match status" value="1"/>
</dbReference>
<dbReference type="PANTHER" id="PTHR22427">
    <property type="entry name" value="GH15728P"/>
    <property type="match status" value="1"/>
</dbReference>
<dbReference type="PROSITE" id="PS50097">
    <property type="entry name" value="BTB"/>
    <property type="match status" value="1"/>
</dbReference>
<dbReference type="Proteomes" id="UP001642483">
    <property type="component" value="Unassembled WGS sequence"/>
</dbReference>
<dbReference type="InterPro" id="IPR000210">
    <property type="entry name" value="BTB/POZ_dom"/>
</dbReference>
<comment type="caution">
    <text evidence="3">The sequence shown here is derived from an EMBL/GenBank/DDBJ whole genome shotgun (WGS) entry which is preliminary data.</text>
</comment>
<name>A0ABP0F517_CLALP</name>
<organism evidence="3 4">
    <name type="scientific">Clavelina lepadiformis</name>
    <name type="common">Light-bulb sea squirt</name>
    <name type="synonym">Ascidia lepadiformis</name>
    <dbReference type="NCBI Taxonomy" id="159417"/>
    <lineage>
        <taxon>Eukaryota</taxon>
        <taxon>Metazoa</taxon>
        <taxon>Chordata</taxon>
        <taxon>Tunicata</taxon>
        <taxon>Ascidiacea</taxon>
        <taxon>Aplousobranchia</taxon>
        <taxon>Clavelinidae</taxon>
        <taxon>Clavelina</taxon>
    </lineage>
</organism>
<evidence type="ECO:0000313" key="4">
    <source>
        <dbReference type="Proteomes" id="UP001642483"/>
    </source>
</evidence>
<evidence type="ECO:0000313" key="3">
    <source>
        <dbReference type="EMBL" id="CAK8673530.1"/>
    </source>
</evidence>
<accession>A0ABP0F517</accession>
<dbReference type="InterPro" id="IPR011333">
    <property type="entry name" value="SKP1/BTB/POZ_sf"/>
</dbReference>
<dbReference type="Pfam" id="PF00651">
    <property type="entry name" value="BTB"/>
    <property type="match status" value="1"/>
</dbReference>
<feature type="domain" description="BTB" evidence="2">
    <location>
        <begin position="122"/>
        <end position="191"/>
    </location>
</feature>
<protein>
    <recommendedName>
        <fullName evidence="2">BTB domain-containing protein</fullName>
    </recommendedName>
</protein>
<feature type="region of interest" description="Disordered" evidence="1">
    <location>
        <begin position="459"/>
        <end position="485"/>
    </location>
</feature>
<sequence length="588" mass="66765">MNGQKTLKPLSTLFRNKAEKEYNDVCERFTNHLHHSLSQYVNEHQDGSKHSTLSLLVAILDENSASCNSAKDIRSAEDNVNTDCMEVKEQSLFIKKYDSSLPINASSLCEKIFSLLLEGYQWDLALKVEEEVFLVHQHILCARSSYFDAMFQVEHRWAEAANRHITLGGITAEAFSVYLCHLYGAFINCPDFQASQLHDLALIADMFGSDDFRDVVQVFIQRDLCHFFHKPCSGCLATMSEAIKISHKFPMDKLCRKCLKWNSKHFVRLWPTKAFSVLPHSIQNECYFAVIQSLNTQTVINIALETDGLLGHLSPVKWASSVIELANRLMTVCLDYISEHICELVGIKSFLDLFRGINLRRDIVKEICEKIAAKLTTQNACSRYMAIEKLLDVAAKEEWNSTVLKPLEYMDKCTSDYMTTNYFAVIHTKDWELVPQQSRQQLQANTLCQGDPFRKPRHKPILSSSKHGHETNTNAALSSKKNARSTIKGKLKKPQACLKKTLRKPPNSSADRCAVVHHAVTDSTGMENETENNGSDKELEVLFYDIKPIIVRQELISGHVFEIPSTVFYSYTVETVTKQNAESVFSTI</sequence>
<dbReference type="InterPro" id="IPR043225">
    <property type="entry name" value="BACK_BTBD8"/>
</dbReference>
<feature type="compositionally biased region" description="Polar residues" evidence="1">
    <location>
        <begin position="471"/>
        <end position="480"/>
    </location>
</feature>
<dbReference type="Gene3D" id="3.30.710.10">
    <property type="entry name" value="Potassium Channel Kv1.1, Chain A"/>
    <property type="match status" value="1"/>
</dbReference>
<evidence type="ECO:0000256" key="1">
    <source>
        <dbReference type="SAM" id="MobiDB-lite"/>
    </source>
</evidence>
<evidence type="ECO:0000259" key="2">
    <source>
        <dbReference type="PROSITE" id="PS50097"/>
    </source>
</evidence>
<dbReference type="Pfam" id="PF26017">
    <property type="entry name" value="BACK_BTBD8"/>
    <property type="match status" value="1"/>
</dbReference>
<dbReference type="EMBL" id="CAWYQH010000002">
    <property type="protein sequence ID" value="CAK8673530.1"/>
    <property type="molecule type" value="Genomic_DNA"/>
</dbReference>
<reference evidence="3 4" key="1">
    <citation type="submission" date="2024-02" db="EMBL/GenBank/DDBJ databases">
        <authorList>
            <person name="Daric V."/>
            <person name="Darras S."/>
        </authorList>
    </citation>
    <scope>NUCLEOTIDE SEQUENCE [LARGE SCALE GENOMIC DNA]</scope>
</reference>
<keyword evidence="4" id="KW-1185">Reference proteome</keyword>
<dbReference type="PANTHER" id="PTHR22427:SF7">
    <property type="entry name" value="GH15728P"/>
    <property type="match status" value="1"/>
</dbReference>
<proteinExistence type="predicted"/>
<gene>
    <name evidence="3" type="ORF">CVLEPA_LOCUS3314</name>
</gene>
<dbReference type="SMART" id="SM00225">
    <property type="entry name" value="BTB"/>
    <property type="match status" value="1"/>
</dbReference>